<keyword evidence="2" id="KW-0175">Coiled coil</keyword>
<dbReference type="AlphaFoldDB" id="D7A3Y3"/>
<dbReference type="EMBL" id="CP002026">
    <property type="protein sequence ID" value="ADH91760.1"/>
    <property type="molecule type" value="Genomic_DNA"/>
</dbReference>
<dbReference type="STRING" id="639283.Snov_4504"/>
<name>D7A3Y3_ANCN5</name>
<comment type="similarity">
    <text evidence="1">Belongs to the UPF0335 family.</text>
</comment>
<evidence type="ECO:0000259" key="3">
    <source>
        <dbReference type="Pfam" id="PF10073"/>
    </source>
</evidence>
<evidence type="ECO:0000256" key="2">
    <source>
        <dbReference type="SAM" id="Coils"/>
    </source>
</evidence>
<dbReference type="NCBIfam" id="NF010247">
    <property type="entry name" value="PRK13694.1"/>
    <property type="match status" value="1"/>
</dbReference>
<feature type="domain" description="GapR-like DNA-binding" evidence="3">
    <location>
        <begin position="26"/>
        <end position="97"/>
    </location>
</feature>
<sequence length="101" mass="11053">MLDRSSSAFDADAADQPLSDAAAGFAKEQLKSFIERIERLEEEKKTIADDIKDVFAEAKGTGFDVKALREVLKIRKADPDQLAEHQANVDLYLQALGMVGG</sequence>
<evidence type="ECO:0000256" key="1">
    <source>
        <dbReference type="HAMAP-Rule" id="MF_00797"/>
    </source>
</evidence>
<dbReference type="eggNOG" id="COG3750">
    <property type="taxonomic scope" value="Bacteria"/>
</dbReference>
<evidence type="ECO:0000313" key="4">
    <source>
        <dbReference type="EMBL" id="ADH91760.1"/>
    </source>
</evidence>
<dbReference type="InterPro" id="IPR018753">
    <property type="entry name" value="GapR-like"/>
</dbReference>
<organism evidence="4 5">
    <name type="scientific">Ancylobacter novellus (strain ATCC 8093 / DSM 506 / JCM 20403 / CCM 1077 / IAM 12100 / NBRC 12443 / NCIMB 10456)</name>
    <name type="common">Starkeya novella</name>
    <dbReference type="NCBI Taxonomy" id="639283"/>
    <lineage>
        <taxon>Bacteria</taxon>
        <taxon>Pseudomonadati</taxon>
        <taxon>Pseudomonadota</taxon>
        <taxon>Alphaproteobacteria</taxon>
        <taxon>Hyphomicrobiales</taxon>
        <taxon>Xanthobacteraceae</taxon>
        <taxon>Ancylobacter</taxon>
    </lineage>
</organism>
<feature type="coiled-coil region" evidence="2">
    <location>
        <begin position="23"/>
        <end position="57"/>
    </location>
</feature>
<protein>
    <recommendedName>
        <fullName evidence="1">UPF0335 protein Snov_4504</fullName>
    </recommendedName>
</protein>
<dbReference type="HOGENOM" id="CLU_158651_3_0_5"/>
<dbReference type="GO" id="GO:0003677">
    <property type="term" value="F:DNA binding"/>
    <property type="evidence" value="ECO:0007669"/>
    <property type="project" value="InterPro"/>
</dbReference>
<keyword evidence="5" id="KW-1185">Reference proteome</keyword>
<accession>D7A3Y3</accession>
<dbReference type="OrthoDB" id="9813793at2"/>
<dbReference type="Pfam" id="PF10073">
    <property type="entry name" value="GapR_DNA-bd"/>
    <property type="match status" value="1"/>
</dbReference>
<dbReference type="HAMAP" id="MF_00797">
    <property type="entry name" value="UPF0335"/>
    <property type="match status" value="1"/>
</dbReference>
<proteinExistence type="inferred from homology"/>
<dbReference type="KEGG" id="sno:Snov_4504"/>
<dbReference type="InterPro" id="IPR046367">
    <property type="entry name" value="GapR-like_DNA-bd"/>
</dbReference>
<gene>
    <name evidence="4" type="ordered locus">Snov_4504</name>
</gene>
<evidence type="ECO:0000313" key="5">
    <source>
        <dbReference type="Proteomes" id="UP000006633"/>
    </source>
</evidence>
<dbReference type="RefSeq" id="WP_013169258.1">
    <property type="nucleotide sequence ID" value="NC_014217.1"/>
</dbReference>
<dbReference type="Proteomes" id="UP000006633">
    <property type="component" value="Chromosome"/>
</dbReference>
<reference evidence="4 5" key="1">
    <citation type="journal article" date="2012" name="Stand. Genomic Sci.">
        <title>Complete genome sequence of the facultatively chemolithoautotrophic and methylotrophic alpha Proteobacterium Starkeya novella type strain (ATCC 8093(T)).</title>
        <authorList>
            <person name="Kappler U."/>
            <person name="Davenport K."/>
            <person name="Beatson S."/>
            <person name="Lucas S."/>
            <person name="Lapidus A."/>
            <person name="Copeland A."/>
            <person name="Berry K.W."/>
            <person name="Glavina Del Rio T."/>
            <person name="Hammon N."/>
            <person name="Dalin E."/>
            <person name="Tice H."/>
            <person name="Pitluck S."/>
            <person name="Richardson P."/>
            <person name="Bruce D."/>
            <person name="Goodwin L.A."/>
            <person name="Han C."/>
            <person name="Tapia R."/>
            <person name="Detter J.C."/>
            <person name="Chang Y.J."/>
            <person name="Jeffries C.D."/>
            <person name="Land M."/>
            <person name="Hauser L."/>
            <person name="Kyrpides N.C."/>
            <person name="Goker M."/>
            <person name="Ivanova N."/>
            <person name="Klenk H.P."/>
            <person name="Woyke T."/>
        </authorList>
    </citation>
    <scope>NUCLEOTIDE SEQUENCE [LARGE SCALE GENOMIC DNA]</scope>
    <source>
        <strain evidence="5">ATCC 8093 / DSM 506 / JCM 20403 / CCM 1077 / IAM 12100 / NBRC 12443 / NCIMB 10456</strain>
    </source>
</reference>